<organism evidence="4">
    <name type="scientific">Paraconexibacter sp. AEG42_29</name>
    <dbReference type="NCBI Taxonomy" id="2997339"/>
    <lineage>
        <taxon>Bacteria</taxon>
        <taxon>Bacillati</taxon>
        <taxon>Actinomycetota</taxon>
        <taxon>Thermoleophilia</taxon>
        <taxon>Solirubrobacterales</taxon>
        <taxon>Paraconexibacteraceae</taxon>
        <taxon>Paraconexibacter</taxon>
    </lineage>
</organism>
<accession>A0AAU7APK7</accession>
<keyword evidence="2" id="KW-0804">Transcription</keyword>
<dbReference type="RefSeq" id="WP_354700098.1">
    <property type="nucleotide sequence ID" value="NZ_CP114014.1"/>
</dbReference>
<dbReference type="GO" id="GO:0006355">
    <property type="term" value="P:regulation of DNA-templated transcription"/>
    <property type="evidence" value="ECO:0007669"/>
    <property type="project" value="InterPro"/>
</dbReference>
<evidence type="ECO:0000256" key="2">
    <source>
        <dbReference type="ARBA" id="ARBA00023163"/>
    </source>
</evidence>
<dbReference type="EMBL" id="CP114014">
    <property type="protein sequence ID" value="XAY03542.1"/>
    <property type="molecule type" value="Genomic_DNA"/>
</dbReference>
<dbReference type="KEGG" id="parq:DSM112329_00361"/>
<reference evidence="4" key="1">
    <citation type="submission" date="2022-12" db="EMBL/GenBank/DDBJ databases">
        <title>Paraconexibacter alkalitolerans sp. nov. and Baekduia alba sp. nov., isolated from soil and emended description of the genera Paraconexibacter (Chun et al., 2020) and Baekduia (An et al., 2020).</title>
        <authorList>
            <person name="Vieira S."/>
            <person name="Huber K.J."/>
            <person name="Geppert A."/>
            <person name="Wolf J."/>
            <person name="Neumann-Schaal M."/>
            <person name="Muesken M."/>
            <person name="Overmann J."/>
        </authorList>
    </citation>
    <scope>NUCLEOTIDE SEQUENCE</scope>
    <source>
        <strain evidence="4">AEG42_29</strain>
    </source>
</reference>
<protein>
    <submittedName>
        <fullName evidence="4">HTH-type transcriptional regulator MalT</fullName>
    </submittedName>
</protein>
<dbReference type="Pfam" id="PF25873">
    <property type="entry name" value="WHD_MalT"/>
    <property type="match status" value="1"/>
</dbReference>
<keyword evidence="1" id="KW-0805">Transcription regulation</keyword>
<proteinExistence type="predicted"/>
<dbReference type="SUPFAM" id="SSF52540">
    <property type="entry name" value="P-loop containing nucleoside triphosphate hydrolases"/>
    <property type="match status" value="1"/>
</dbReference>
<dbReference type="InterPro" id="IPR036388">
    <property type="entry name" value="WH-like_DNA-bd_sf"/>
</dbReference>
<dbReference type="Gene3D" id="1.25.40.10">
    <property type="entry name" value="Tetratricopeptide repeat domain"/>
    <property type="match status" value="1"/>
</dbReference>
<dbReference type="PANTHER" id="PTHR35807:SF1">
    <property type="entry name" value="TRANSCRIPTIONAL REGULATOR REDD"/>
    <property type="match status" value="1"/>
</dbReference>
<dbReference type="InterPro" id="IPR051677">
    <property type="entry name" value="AfsR-DnrI-RedD_regulator"/>
</dbReference>
<dbReference type="PANTHER" id="PTHR35807">
    <property type="entry name" value="TRANSCRIPTIONAL REGULATOR REDD-RELATED"/>
    <property type="match status" value="1"/>
</dbReference>
<feature type="domain" description="Bacterial transcriptional activator" evidence="3">
    <location>
        <begin position="872"/>
        <end position="1012"/>
    </location>
</feature>
<sequence>MAPQEESDGHVAAPIVGRRIAPPALAGEHVLRPRLHALLAALLDDTGLVAVCATAGAGKTAAVVEAVAAWDDPVAWLTCEPSDAAVGRFVTYLQAAVARALGTDIDAASAALAGGLPATEAACLLAEAAGDRPLIVVIDGAERLTSDAWQVVGALARYRMPTTRLVLISRREPPSDLLGDAAAVRVVGDADLAFTVDEATGALQGRGGAHLDAGAAVEATGGWVTGVLFEAWRLNEHVRGTGGEADPLFGYLSSHILAQLSAGQRELLVTTSVLRDVTAAGATALGVADAGGLLRSLMQTRLPAEWHEAGSVLHLHPRFREYLTALLERSGGARLQAVRAAHAVALEADGLDEEAVGEFLAAGDAVAARPAMERAIEAVVERGDLAVAAGWLAALGPGAPSGAGPLTTAQLMLAVAGDDLGAAVRIADRLAAGGELDALVARSPRALALIGWAYLHAARVDDVRALLASAPPGPEARAVRYAARVVFDVDGGPLAADPPPLRGGMTDAFVLIGHYSLGRVSELAAVPIAGWAGLVAGPWVLAGLRATGQTQRSLALYEDARADAPVPVLEIFVGAELLLDAGRLDAARACIARGREDAERSGSPGLVGLNGLAAVRLALEVDRDPARATAILDELEHEGVGRFAFMAEAIAARRGLAALLAGDDAQARERLRDAVAAMRAGSRALELAKAAVWLAEAEWRGGDEAAADAAADIALEAAGIQGSTHLLLQALATFPAVLTRRLDAVAGAESPWMAVAAAVRAQAGRTGPDADTQAAVRRLHVGEFGGRSVTLDGGERAVGIAKAVELLSWMAATQATEVTRTDACEVLFDGRVDKSSRNYLRQVVHRLRHALGDAIELSDTTIAVADGVRLDSDSVALGRALEEAARLQGEGRLDAIRAALLPTERGPFLPGVRGAWAEVRDRELGAAVADAREDAAELALTLGATAVAEALAGAVVAADAYRERSWRILMRAAQLTGDEARVVALYRECQSAFAALGTEPSRATRQLVVALRR</sequence>
<dbReference type="AlphaFoldDB" id="A0AAU7APK7"/>
<dbReference type="Gene3D" id="1.10.10.10">
    <property type="entry name" value="Winged helix-like DNA-binding domain superfamily/Winged helix DNA-binding domain"/>
    <property type="match status" value="1"/>
</dbReference>
<evidence type="ECO:0000256" key="1">
    <source>
        <dbReference type="ARBA" id="ARBA00023015"/>
    </source>
</evidence>
<gene>
    <name evidence="4" type="primary">malT_1</name>
    <name evidence="4" type="ORF">DSM112329_00361</name>
</gene>
<dbReference type="SUPFAM" id="SSF46894">
    <property type="entry name" value="C-terminal effector domain of the bipartite response regulators"/>
    <property type="match status" value="1"/>
</dbReference>
<dbReference type="SMART" id="SM01043">
    <property type="entry name" value="BTAD"/>
    <property type="match status" value="1"/>
</dbReference>
<dbReference type="SUPFAM" id="SSF48452">
    <property type="entry name" value="TPR-like"/>
    <property type="match status" value="1"/>
</dbReference>
<dbReference type="InterPro" id="IPR059106">
    <property type="entry name" value="WHD_MalT"/>
</dbReference>
<name>A0AAU7APK7_9ACTN</name>
<dbReference type="Pfam" id="PF03704">
    <property type="entry name" value="BTAD"/>
    <property type="match status" value="1"/>
</dbReference>
<dbReference type="InterPro" id="IPR005158">
    <property type="entry name" value="BTAD"/>
</dbReference>
<dbReference type="InterPro" id="IPR027417">
    <property type="entry name" value="P-loop_NTPase"/>
</dbReference>
<dbReference type="GO" id="GO:0003677">
    <property type="term" value="F:DNA binding"/>
    <property type="evidence" value="ECO:0007669"/>
    <property type="project" value="InterPro"/>
</dbReference>
<dbReference type="InterPro" id="IPR011990">
    <property type="entry name" value="TPR-like_helical_dom_sf"/>
</dbReference>
<dbReference type="InterPro" id="IPR016032">
    <property type="entry name" value="Sig_transdc_resp-reg_C-effctor"/>
</dbReference>
<evidence type="ECO:0000259" key="3">
    <source>
        <dbReference type="SMART" id="SM01043"/>
    </source>
</evidence>
<evidence type="ECO:0000313" key="4">
    <source>
        <dbReference type="EMBL" id="XAY03542.1"/>
    </source>
</evidence>